<evidence type="ECO:0000313" key="3">
    <source>
        <dbReference type="Proteomes" id="UP000708208"/>
    </source>
</evidence>
<evidence type="ECO:0000256" key="1">
    <source>
        <dbReference type="SAM" id="Phobius"/>
    </source>
</evidence>
<accession>A0A8J2PJA6</accession>
<feature type="non-terminal residue" evidence="2">
    <location>
        <position position="1"/>
    </location>
</feature>
<dbReference type="EMBL" id="CAJVCH010566543">
    <property type="protein sequence ID" value="CAG7832708.1"/>
    <property type="molecule type" value="Genomic_DNA"/>
</dbReference>
<gene>
    <name evidence="2" type="ORF">AFUS01_LOCUS42381</name>
</gene>
<dbReference type="OrthoDB" id="5984008at2759"/>
<keyword evidence="1" id="KW-1133">Transmembrane helix</keyword>
<proteinExistence type="predicted"/>
<feature type="transmembrane region" description="Helical" evidence="1">
    <location>
        <begin position="36"/>
        <end position="57"/>
    </location>
</feature>
<keyword evidence="1" id="KW-0812">Transmembrane</keyword>
<dbReference type="AlphaFoldDB" id="A0A8J2PJA6"/>
<protein>
    <submittedName>
        <fullName evidence="2">Uncharacterized protein</fullName>
    </submittedName>
</protein>
<comment type="caution">
    <text evidence="2">The sequence shown here is derived from an EMBL/GenBank/DDBJ whole genome shotgun (WGS) entry which is preliminary data.</text>
</comment>
<sequence>GLFNYWRRKDLPVKDPCSADSDFRERQLRNGDLMTTYILCGCGYLLAFVSFILEVILKFVYGRKMKGQLVPADKINPLSFYKGNLSVPAGAPTFFDTEKFLKNINGRDYVVMKM</sequence>
<organism evidence="2 3">
    <name type="scientific">Allacma fusca</name>
    <dbReference type="NCBI Taxonomy" id="39272"/>
    <lineage>
        <taxon>Eukaryota</taxon>
        <taxon>Metazoa</taxon>
        <taxon>Ecdysozoa</taxon>
        <taxon>Arthropoda</taxon>
        <taxon>Hexapoda</taxon>
        <taxon>Collembola</taxon>
        <taxon>Symphypleona</taxon>
        <taxon>Sminthuridae</taxon>
        <taxon>Allacma</taxon>
    </lineage>
</organism>
<evidence type="ECO:0000313" key="2">
    <source>
        <dbReference type="EMBL" id="CAG7832708.1"/>
    </source>
</evidence>
<feature type="non-terminal residue" evidence="2">
    <location>
        <position position="114"/>
    </location>
</feature>
<dbReference type="Proteomes" id="UP000708208">
    <property type="component" value="Unassembled WGS sequence"/>
</dbReference>
<name>A0A8J2PJA6_9HEXA</name>
<keyword evidence="1" id="KW-0472">Membrane</keyword>
<reference evidence="2" key="1">
    <citation type="submission" date="2021-06" db="EMBL/GenBank/DDBJ databases">
        <authorList>
            <person name="Hodson N. C."/>
            <person name="Mongue J. A."/>
            <person name="Jaron S. K."/>
        </authorList>
    </citation>
    <scope>NUCLEOTIDE SEQUENCE</scope>
</reference>
<keyword evidence="3" id="KW-1185">Reference proteome</keyword>